<proteinExistence type="predicted"/>
<protein>
    <recommendedName>
        <fullName evidence="4">DUF1304 domain-containing protein</fullName>
    </recommendedName>
</protein>
<reference evidence="3" key="1">
    <citation type="journal article" date="2021" name="BMC Genomics">
        <title>Chromosome-level genome assembly and manually-curated proteome of model necrotroph Parastagonospora nodorum Sn15 reveals a genome-wide trove of candidate effector homologs, and redundancy of virulence-related functions within an accessory chromosome.</title>
        <authorList>
            <person name="Bertazzoni S."/>
            <person name="Jones D.A.B."/>
            <person name="Phan H.T."/>
            <person name="Tan K.-C."/>
            <person name="Hane J.K."/>
        </authorList>
    </citation>
    <scope>NUCLEOTIDE SEQUENCE [LARGE SCALE GENOMIC DNA]</scope>
    <source>
        <strain evidence="3">SN15 / ATCC MYA-4574 / FGSC 10173)</strain>
    </source>
</reference>
<gene>
    <name evidence="2" type="ORF">JI435_130910</name>
</gene>
<evidence type="ECO:0000313" key="3">
    <source>
        <dbReference type="Proteomes" id="UP000663193"/>
    </source>
</evidence>
<evidence type="ECO:0008006" key="4">
    <source>
        <dbReference type="Google" id="ProtNLM"/>
    </source>
</evidence>
<accession>A0A7U2ICV7</accession>
<organism evidence="2 3">
    <name type="scientific">Phaeosphaeria nodorum (strain SN15 / ATCC MYA-4574 / FGSC 10173)</name>
    <name type="common">Glume blotch fungus</name>
    <name type="synonym">Parastagonospora nodorum</name>
    <dbReference type="NCBI Taxonomy" id="321614"/>
    <lineage>
        <taxon>Eukaryota</taxon>
        <taxon>Fungi</taxon>
        <taxon>Dikarya</taxon>
        <taxon>Ascomycota</taxon>
        <taxon>Pezizomycotina</taxon>
        <taxon>Dothideomycetes</taxon>
        <taxon>Pleosporomycetidae</taxon>
        <taxon>Pleosporales</taxon>
        <taxon>Pleosporineae</taxon>
        <taxon>Phaeosphaeriaceae</taxon>
        <taxon>Parastagonospora</taxon>
    </lineage>
</organism>
<evidence type="ECO:0000313" key="2">
    <source>
        <dbReference type="EMBL" id="QRD07522.1"/>
    </source>
</evidence>
<dbReference type="AlphaFoldDB" id="A0A7U2ICV7"/>
<keyword evidence="1" id="KW-0472">Membrane</keyword>
<feature type="transmembrane region" description="Helical" evidence="1">
    <location>
        <begin position="89"/>
        <end position="109"/>
    </location>
</feature>
<feature type="non-terminal residue" evidence="2">
    <location>
        <position position="1"/>
    </location>
</feature>
<name>A0A7U2ICV7_PHANO</name>
<evidence type="ECO:0000256" key="1">
    <source>
        <dbReference type="SAM" id="Phobius"/>
    </source>
</evidence>
<sequence>LRIDTASNPRSAPTMPLLASITVFLLAVLHIYIMALEVFFWTSPAGLKAFALKPDFAAKTKTMAANQGLYNGFLAAGLLWSLVHPSAVFAPQIALFFAGCVFVAGVYGGLTANTKIFFVQGLPGALCLAAVVFA</sequence>
<dbReference type="OrthoDB" id="2147008at2759"/>
<keyword evidence="3" id="KW-1185">Reference proteome</keyword>
<dbReference type="InterPro" id="IPR009732">
    <property type="entry name" value="DUF1304"/>
</dbReference>
<keyword evidence="1" id="KW-0812">Transmembrane</keyword>
<keyword evidence="1" id="KW-1133">Transmembrane helix</keyword>
<dbReference type="EMBL" id="CP069044">
    <property type="protein sequence ID" value="QRD07522.1"/>
    <property type="molecule type" value="Genomic_DNA"/>
</dbReference>
<dbReference type="Pfam" id="PF06993">
    <property type="entry name" value="DUF1304"/>
    <property type="match status" value="1"/>
</dbReference>
<dbReference type="PANTHER" id="PTHR38446">
    <property type="entry name" value="BLL0914 PROTEIN"/>
    <property type="match status" value="1"/>
</dbReference>
<feature type="transmembrane region" description="Helical" evidence="1">
    <location>
        <begin position="17"/>
        <end position="42"/>
    </location>
</feature>
<dbReference type="Proteomes" id="UP000663193">
    <property type="component" value="Chromosome 22"/>
</dbReference>
<dbReference type="PANTHER" id="PTHR38446:SF1">
    <property type="entry name" value="BLL0914 PROTEIN"/>
    <property type="match status" value="1"/>
</dbReference>
<feature type="transmembrane region" description="Helical" evidence="1">
    <location>
        <begin position="116"/>
        <end position="133"/>
    </location>
</feature>
<dbReference type="VEuPathDB" id="FungiDB:JI435_130910"/>